<evidence type="ECO:0000313" key="15">
    <source>
        <dbReference type="Proteomes" id="UP000256345"/>
    </source>
</evidence>
<dbReference type="InterPro" id="IPR036890">
    <property type="entry name" value="HATPase_C_sf"/>
</dbReference>
<keyword evidence="15" id="KW-1185">Reference proteome</keyword>
<feature type="transmembrane region" description="Helical" evidence="8">
    <location>
        <begin position="140"/>
        <end position="160"/>
    </location>
</feature>
<dbReference type="PROSITE" id="PS50112">
    <property type="entry name" value="PAS"/>
    <property type="match status" value="1"/>
</dbReference>
<dbReference type="Proteomes" id="UP000035579">
    <property type="component" value="Chromosome"/>
</dbReference>
<dbReference type="RefSeq" id="WP_053066732.1">
    <property type="nucleotide sequence ID" value="NZ_CP011509.1"/>
</dbReference>
<dbReference type="InterPro" id="IPR013656">
    <property type="entry name" value="PAS_4"/>
</dbReference>
<feature type="domain" description="Histidine kinase" evidence="9">
    <location>
        <begin position="419"/>
        <end position="617"/>
    </location>
</feature>
<dbReference type="AlphaFoldDB" id="A0AAC8QA82"/>
<dbReference type="Gene3D" id="3.30.450.20">
    <property type="entry name" value="PAS domain"/>
    <property type="match status" value="1"/>
</dbReference>
<dbReference type="KEGG" id="age:AA314_05529"/>
<dbReference type="Pfam" id="PF02518">
    <property type="entry name" value="HATPase_c"/>
    <property type="match status" value="1"/>
</dbReference>
<dbReference type="InterPro" id="IPR003594">
    <property type="entry name" value="HATPase_dom"/>
</dbReference>
<dbReference type="Gene3D" id="3.30.565.10">
    <property type="entry name" value="Histidine kinase-like ATPase, C-terminal domain"/>
    <property type="match status" value="1"/>
</dbReference>
<evidence type="ECO:0000313" key="14">
    <source>
        <dbReference type="Proteomes" id="UP000035579"/>
    </source>
</evidence>
<dbReference type="PANTHER" id="PTHR43065:SF46">
    <property type="entry name" value="C4-DICARBOXYLATE TRANSPORT SENSOR PROTEIN DCTB"/>
    <property type="match status" value="1"/>
</dbReference>
<feature type="domain" description="PAC" evidence="11">
    <location>
        <begin position="283"/>
        <end position="338"/>
    </location>
</feature>
<evidence type="ECO:0000259" key="11">
    <source>
        <dbReference type="PROSITE" id="PS50113"/>
    </source>
</evidence>
<dbReference type="InterPro" id="IPR005467">
    <property type="entry name" value="His_kinase_dom"/>
</dbReference>
<keyword evidence="8" id="KW-0472">Membrane</keyword>
<feature type="domain" description="PAS" evidence="10">
    <location>
        <begin position="215"/>
        <end position="249"/>
    </location>
</feature>
<keyword evidence="8" id="KW-0812">Transmembrane</keyword>
<feature type="transmembrane region" description="Helical" evidence="8">
    <location>
        <begin position="65"/>
        <end position="83"/>
    </location>
</feature>
<evidence type="ECO:0000256" key="4">
    <source>
        <dbReference type="ARBA" id="ARBA00022741"/>
    </source>
</evidence>
<evidence type="ECO:0000256" key="8">
    <source>
        <dbReference type="SAM" id="Phobius"/>
    </source>
</evidence>
<feature type="transmembrane region" description="Helical" evidence="8">
    <location>
        <begin position="95"/>
        <end position="110"/>
    </location>
</feature>
<dbReference type="PANTHER" id="PTHR43065">
    <property type="entry name" value="SENSOR HISTIDINE KINASE"/>
    <property type="match status" value="1"/>
</dbReference>
<reference evidence="12 14" key="1">
    <citation type="submission" date="2015-05" db="EMBL/GenBank/DDBJ databases">
        <title>Genome assembly of Archangium gephyra DSM 2261.</title>
        <authorList>
            <person name="Sharma G."/>
            <person name="Subramanian S."/>
        </authorList>
    </citation>
    <scope>NUCLEOTIDE SEQUENCE [LARGE SCALE GENOMIC DNA]</scope>
    <source>
        <strain evidence="12 14">DSM 2261</strain>
    </source>
</reference>
<evidence type="ECO:0000256" key="1">
    <source>
        <dbReference type="ARBA" id="ARBA00000085"/>
    </source>
</evidence>
<feature type="transmembrane region" description="Helical" evidence="8">
    <location>
        <begin position="172"/>
        <end position="190"/>
    </location>
</feature>
<keyword evidence="5 12" id="KW-0418">Kinase</keyword>
<evidence type="ECO:0000259" key="10">
    <source>
        <dbReference type="PROSITE" id="PS50112"/>
    </source>
</evidence>
<dbReference type="EMBL" id="QUMU01000016">
    <property type="protein sequence ID" value="REG23679.1"/>
    <property type="molecule type" value="Genomic_DNA"/>
</dbReference>
<keyword evidence="8" id="KW-1133">Transmembrane helix</keyword>
<dbReference type="EMBL" id="CP011509">
    <property type="protein sequence ID" value="AKJ03903.1"/>
    <property type="molecule type" value="Genomic_DNA"/>
</dbReference>
<keyword evidence="6" id="KW-0067">ATP-binding</keyword>
<accession>A0AAC8QA82</accession>
<evidence type="ECO:0000256" key="3">
    <source>
        <dbReference type="ARBA" id="ARBA00022679"/>
    </source>
</evidence>
<dbReference type="InterPro" id="IPR000700">
    <property type="entry name" value="PAS-assoc_C"/>
</dbReference>
<reference evidence="13 15" key="2">
    <citation type="submission" date="2018-08" db="EMBL/GenBank/DDBJ databases">
        <title>Genomic Encyclopedia of Archaeal and Bacterial Type Strains, Phase II (KMG-II): from individual species to whole genera.</title>
        <authorList>
            <person name="Goeker M."/>
        </authorList>
    </citation>
    <scope>NUCLEOTIDE SEQUENCE [LARGE SCALE GENOMIC DNA]</scope>
    <source>
        <strain evidence="13 15">DSM 2261</strain>
    </source>
</reference>
<evidence type="ECO:0000313" key="12">
    <source>
        <dbReference type="EMBL" id="AKJ03903.1"/>
    </source>
</evidence>
<evidence type="ECO:0000256" key="7">
    <source>
        <dbReference type="ARBA" id="ARBA00023012"/>
    </source>
</evidence>
<sequence length="625" mass="68389">METPPSPPPPAFRSWILERLDSLLSESLRQGSPTDLVRYRLVVGTACFFIVFNLIYTMAAVLSGLPPYPSLAASLIYVGVLVLTRRSATIESPTALLLTALSLVLIAAAFDGNAPFVSTHAICTLIPVIAVYLSGARVGLFITLLLIVPLCVGYPLYVTFAQPAPLPPTPYLMWFGHVFAGLALLGAWGVGSLHNAARDSAQGTLERTMKALQLSENKLSNLLESTEDPVLSLDKKGLLLTANSAARQLHLQRFGHEPGVGQPFWMEPERRQRWAPHVAKVHAGQRERFEDEFEVRGSRRLMDISLSPLRDGDGKVVGLTVFARDITPRRQAEARLGELHRTLLDVSRQAGMAEIATGVLHNVGNTLNSVNVSTSLVMDRLRLSRVSSVGRAAQLLHEHTGDLPTFFTRDPRGQQFPAFLQALSEQLEQERNALLKEMHSLSEGVEHIKSIVSMQQRHASSAGVREQVAMPVLIDEALRLHAASFEQLGIHVERDYAPVPLLSVDRHKLLQILVNLLSNARHALMDSPRKDKRLSIGIQPAPDGERVLIEVKDNGVGIAPENLPRLFTQGFTTKRTGHGFGLHMSALAAEELRGRLTCDSPGPGQGATFTLELPLAEEPGPRPVK</sequence>
<protein>
    <recommendedName>
        <fullName evidence="2">histidine kinase</fullName>
        <ecNumber evidence="2">2.7.13.3</ecNumber>
    </recommendedName>
</protein>
<keyword evidence="3" id="KW-0808">Transferase</keyword>
<evidence type="ECO:0000256" key="6">
    <source>
        <dbReference type="ARBA" id="ARBA00022840"/>
    </source>
</evidence>
<dbReference type="SUPFAM" id="SSF55785">
    <property type="entry name" value="PYP-like sensor domain (PAS domain)"/>
    <property type="match status" value="1"/>
</dbReference>
<dbReference type="InterPro" id="IPR004358">
    <property type="entry name" value="Sig_transdc_His_kin-like_C"/>
</dbReference>
<keyword evidence="7" id="KW-0902">Two-component regulatory system</keyword>
<dbReference type="PROSITE" id="PS50113">
    <property type="entry name" value="PAC"/>
    <property type="match status" value="1"/>
</dbReference>
<feature type="transmembrane region" description="Helical" evidence="8">
    <location>
        <begin position="39"/>
        <end position="59"/>
    </location>
</feature>
<dbReference type="NCBIfam" id="TIGR00229">
    <property type="entry name" value="sensory_box"/>
    <property type="match status" value="1"/>
</dbReference>
<comment type="catalytic activity">
    <reaction evidence="1">
        <text>ATP + protein L-histidine = ADP + protein N-phospho-L-histidine.</text>
        <dbReference type="EC" id="2.7.13.3"/>
    </reaction>
</comment>
<evidence type="ECO:0000256" key="5">
    <source>
        <dbReference type="ARBA" id="ARBA00022777"/>
    </source>
</evidence>
<dbReference type="PROSITE" id="PS50109">
    <property type="entry name" value="HIS_KIN"/>
    <property type="match status" value="1"/>
</dbReference>
<dbReference type="Pfam" id="PF08448">
    <property type="entry name" value="PAS_4"/>
    <property type="match status" value="1"/>
</dbReference>
<gene>
    <name evidence="12" type="ORF">AA314_05529</name>
    <name evidence="13" type="ORF">ATI61_116151</name>
</gene>
<organism evidence="12 14">
    <name type="scientific">Archangium gephyra</name>
    <dbReference type="NCBI Taxonomy" id="48"/>
    <lineage>
        <taxon>Bacteria</taxon>
        <taxon>Pseudomonadati</taxon>
        <taxon>Myxococcota</taxon>
        <taxon>Myxococcia</taxon>
        <taxon>Myxococcales</taxon>
        <taxon>Cystobacterineae</taxon>
        <taxon>Archangiaceae</taxon>
        <taxon>Archangium</taxon>
    </lineage>
</organism>
<keyword evidence="4" id="KW-0547">Nucleotide-binding</keyword>
<evidence type="ECO:0000259" key="9">
    <source>
        <dbReference type="PROSITE" id="PS50109"/>
    </source>
</evidence>
<dbReference type="InterPro" id="IPR000014">
    <property type="entry name" value="PAS"/>
</dbReference>
<dbReference type="InterPro" id="IPR035965">
    <property type="entry name" value="PAS-like_dom_sf"/>
</dbReference>
<dbReference type="Proteomes" id="UP000256345">
    <property type="component" value="Unassembled WGS sequence"/>
</dbReference>
<proteinExistence type="predicted"/>
<dbReference type="GO" id="GO:0000160">
    <property type="term" value="P:phosphorelay signal transduction system"/>
    <property type="evidence" value="ECO:0007669"/>
    <property type="project" value="UniProtKB-KW"/>
</dbReference>
<dbReference type="EC" id="2.7.13.3" evidence="2"/>
<evidence type="ECO:0000256" key="2">
    <source>
        <dbReference type="ARBA" id="ARBA00012438"/>
    </source>
</evidence>
<name>A0AAC8QA82_9BACT</name>
<dbReference type="PRINTS" id="PR00344">
    <property type="entry name" value="BCTRLSENSOR"/>
</dbReference>
<dbReference type="GO" id="GO:0004673">
    <property type="term" value="F:protein histidine kinase activity"/>
    <property type="evidence" value="ECO:0007669"/>
    <property type="project" value="UniProtKB-EC"/>
</dbReference>
<dbReference type="CDD" id="cd00130">
    <property type="entry name" value="PAS"/>
    <property type="match status" value="1"/>
</dbReference>
<feature type="transmembrane region" description="Helical" evidence="8">
    <location>
        <begin position="116"/>
        <end position="133"/>
    </location>
</feature>
<dbReference type="GO" id="GO:0005524">
    <property type="term" value="F:ATP binding"/>
    <property type="evidence" value="ECO:0007669"/>
    <property type="project" value="UniProtKB-KW"/>
</dbReference>
<dbReference type="SMART" id="SM00387">
    <property type="entry name" value="HATPase_c"/>
    <property type="match status" value="1"/>
</dbReference>
<evidence type="ECO:0000313" key="13">
    <source>
        <dbReference type="EMBL" id="REG23679.1"/>
    </source>
</evidence>
<dbReference type="SUPFAM" id="SSF55874">
    <property type="entry name" value="ATPase domain of HSP90 chaperone/DNA topoisomerase II/histidine kinase"/>
    <property type="match status" value="1"/>
</dbReference>